<dbReference type="Proteomes" id="UP001155660">
    <property type="component" value="Chromosome A9"/>
</dbReference>
<organism evidence="4">
    <name type="scientific">Cyprinus carpio</name>
    <name type="common">Common carp</name>
    <dbReference type="NCBI Taxonomy" id="7962"/>
    <lineage>
        <taxon>Eukaryota</taxon>
        <taxon>Metazoa</taxon>
        <taxon>Chordata</taxon>
        <taxon>Craniata</taxon>
        <taxon>Vertebrata</taxon>
        <taxon>Euteleostomi</taxon>
        <taxon>Actinopterygii</taxon>
        <taxon>Neopterygii</taxon>
        <taxon>Teleostei</taxon>
        <taxon>Ostariophysi</taxon>
        <taxon>Cypriniformes</taxon>
        <taxon>Cyprinidae</taxon>
        <taxon>Cyprininae</taxon>
        <taxon>Cyprinus</taxon>
    </lineage>
</organism>
<evidence type="ECO:0000313" key="4">
    <source>
        <dbReference type="RefSeq" id="XP_042620389.1"/>
    </source>
</evidence>
<dbReference type="Pfam" id="PF21354">
    <property type="entry name" value="STAT_linker"/>
    <property type="match status" value="1"/>
</dbReference>
<dbReference type="AlphaFoldDB" id="A0A9Q9YHP4"/>
<dbReference type="GeneID" id="109096058"/>
<feature type="transmembrane region" description="Helical" evidence="2">
    <location>
        <begin position="20"/>
        <end position="41"/>
    </location>
</feature>
<reference evidence="4" key="1">
    <citation type="submission" date="2025-08" db="UniProtKB">
        <authorList>
            <consortium name="RefSeq"/>
        </authorList>
    </citation>
    <scope>IDENTIFICATION</scope>
    <source>
        <tissue evidence="4">Muscle</tissue>
    </source>
</reference>
<dbReference type="GO" id="GO:0007165">
    <property type="term" value="P:signal transduction"/>
    <property type="evidence" value="ECO:0007669"/>
    <property type="project" value="InterPro"/>
</dbReference>
<dbReference type="OrthoDB" id="8824831at2759"/>
<keyword evidence="2" id="KW-0472">Membrane</keyword>
<keyword evidence="2" id="KW-0812">Transmembrane</keyword>
<dbReference type="InterPro" id="IPR001217">
    <property type="entry name" value="STAT"/>
</dbReference>
<name>A0A9Q9YHP4_CYPCA</name>
<feature type="domain" description="Signal transducer and activator of transcription linker" evidence="3">
    <location>
        <begin position="54"/>
        <end position="118"/>
    </location>
</feature>
<proteinExistence type="predicted"/>
<protein>
    <submittedName>
        <fullName evidence="4">Signal transducer and activator of transcription 1-like</fullName>
    </submittedName>
</protein>
<dbReference type="GO" id="GO:0003700">
    <property type="term" value="F:DNA-binding transcription factor activity"/>
    <property type="evidence" value="ECO:0007669"/>
    <property type="project" value="InterPro"/>
</dbReference>
<dbReference type="KEGG" id="ccar:109096058"/>
<gene>
    <name evidence="4" type="primary">LOC109096058</name>
</gene>
<dbReference type="RefSeq" id="XP_042620389.1">
    <property type="nucleotide sequence ID" value="XM_042764455.1"/>
</dbReference>
<accession>A0A9Q9YHP4</accession>
<dbReference type="PANTHER" id="PTHR11801">
    <property type="entry name" value="SIGNAL TRANSDUCER AND ACTIVATOR OF TRANSCRIPTION"/>
    <property type="match status" value="1"/>
</dbReference>
<evidence type="ECO:0000256" key="1">
    <source>
        <dbReference type="ARBA" id="ARBA00022999"/>
    </source>
</evidence>
<evidence type="ECO:0000256" key="2">
    <source>
        <dbReference type="SAM" id="Phobius"/>
    </source>
</evidence>
<keyword evidence="2" id="KW-1133">Transmembrane helix</keyword>
<evidence type="ECO:0000259" key="3">
    <source>
        <dbReference type="Pfam" id="PF21354"/>
    </source>
</evidence>
<keyword evidence="1" id="KW-0727">SH2 domain</keyword>
<sequence>MTKNMLQTRSVNLLFLTSDLMFRQITCLPVVVLVSGISWLFSAWGSNILCSEPHNLTFFLNPPQGKWEQLSKVLSWKFSSVTKRALNSEQLRMLADKLLVQEAQGDREGLFHWYTFFKL</sequence>
<dbReference type="InterPro" id="IPR048988">
    <property type="entry name" value="STAT_linker"/>
</dbReference>